<dbReference type="Pfam" id="PF04055">
    <property type="entry name" value="Radical_SAM"/>
    <property type="match status" value="1"/>
</dbReference>
<dbReference type="AlphaFoldDB" id="A0A1G6XQX3"/>
<dbReference type="GO" id="GO:0016829">
    <property type="term" value="F:lyase activity"/>
    <property type="evidence" value="ECO:0007669"/>
    <property type="project" value="UniProtKB-KW"/>
</dbReference>
<keyword evidence="6" id="KW-0560">Oxidoreductase</keyword>
<evidence type="ECO:0000256" key="3">
    <source>
        <dbReference type="ARBA" id="ARBA00022485"/>
    </source>
</evidence>
<dbReference type="Gene3D" id="3.20.20.70">
    <property type="entry name" value="Aldolase class I"/>
    <property type="match status" value="1"/>
</dbReference>
<keyword evidence="13" id="KW-1185">Reference proteome</keyword>
<dbReference type="InterPro" id="IPR001989">
    <property type="entry name" value="Radical_activat_CS"/>
</dbReference>
<dbReference type="SFLD" id="SFLDS00029">
    <property type="entry name" value="Radical_SAM"/>
    <property type="match status" value="1"/>
</dbReference>
<comment type="similarity">
    <text evidence="2">Belongs to the organic radical-activating enzymes family.</text>
</comment>
<dbReference type="InterPro" id="IPR007197">
    <property type="entry name" value="rSAM"/>
</dbReference>
<evidence type="ECO:0000256" key="9">
    <source>
        <dbReference type="ARBA" id="ARBA00047365"/>
    </source>
</evidence>
<feature type="domain" description="4Fe-4S ferredoxin-type" evidence="10">
    <location>
        <begin position="46"/>
        <end position="76"/>
    </location>
</feature>
<reference evidence="12 13" key="1">
    <citation type="submission" date="2016-10" db="EMBL/GenBank/DDBJ databases">
        <authorList>
            <person name="de Groot N.N."/>
        </authorList>
    </citation>
    <scope>NUCLEOTIDE SEQUENCE [LARGE SCALE GENOMIC DNA]</scope>
    <source>
        <strain evidence="12 13">DSM 20475</strain>
    </source>
</reference>
<accession>A0A1G6XQX3</accession>
<evidence type="ECO:0000256" key="6">
    <source>
        <dbReference type="ARBA" id="ARBA00023002"/>
    </source>
</evidence>
<keyword evidence="12" id="KW-0456">Lyase</keyword>
<keyword evidence="12" id="KW-0670">Pyruvate</keyword>
<dbReference type="InterPro" id="IPR017896">
    <property type="entry name" value="4Fe4S_Fe-S-bd"/>
</dbReference>
<dbReference type="STRING" id="2741.SAMN04489866_10759"/>
<evidence type="ECO:0000256" key="2">
    <source>
        <dbReference type="ARBA" id="ARBA00009777"/>
    </source>
</evidence>
<dbReference type="InterPro" id="IPR034457">
    <property type="entry name" value="Organic_radical-activating"/>
</dbReference>
<dbReference type="PANTHER" id="PTHR30352:SF4">
    <property type="entry name" value="PYRUVATE FORMATE-LYASE 2-ACTIVATING ENZYME"/>
    <property type="match status" value="1"/>
</dbReference>
<keyword evidence="8" id="KW-0411">Iron-sulfur</keyword>
<dbReference type="GO" id="GO:0016491">
    <property type="term" value="F:oxidoreductase activity"/>
    <property type="evidence" value="ECO:0007669"/>
    <property type="project" value="UniProtKB-KW"/>
</dbReference>
<protein>
    <submittedName>
        <fullName evidence="12">Pyruvate formate lyase activating enzyme</fullName>
    </submittedName>
</protein>
<evidence type="ECO:0000256" key="8">
    <source>
        <dbReference type="ARBA" id="ARBA00023014"/>
    </source>
</evidence>
<dbReference type="GO" id="GO:0051539">
    <property type="term" value="F:4 iron, 4 sulfur cluster binding"/>
    <property type="evidence" value="ECO:0007669"/>
    <property type="project" value="UniProtKB-KW"/>
</dbReference>
<evidence type="ECO:0000313" key="12">
    <source>
        <dbReference type="EMBL" id="SDD80604.1"/>
    </source>
</evidence>
<evidence type="ECO:0000259" key="10">
    <source>
        <dbReference type="PROSITE" id="PS51379"/>
    </source>
</evidence>
<comment type="cofactor">
    <cofactor evidence="1">
        <name>[4Fe-4S] cluster</name>
        <dbReference type="ChEBI" id="CHEBI:49883"/>
    </cofactor>
</comment>
<evidence type="ECO:0000313" key="13">
    <source>
        <dbReference type="Proteomes" id="UP000198995"/>
    </source>
</evidence>
<evidence type="ECO:0000259" key="11">
    <source>
        <dbReference type="PROSITE" id="PS51918"/>
    </source>
</evidence>
<evidence type="ECO:0000256" key="1">
    <source>
        <dbReference type="ARBA" id="ARBA00001966"/>
    </source>
</evidence>
<dbReference type="InterPro" id="IPR058240">
    <property type="entry name" value="rSAM_sf"/>
</dbReference>
<dbReference type="SUPFAM" id="SSF54862">
    <property type="entry name" value="4Fe-4S ferredoxins"/>
    <property type="match status" value="1"/>
</dbReference>
<dbReference type="SFLD" id="SFLDG01118">
    <property type="entry name" value="activating_enzymes__group_2"/>
    <property type="match status" value="1"/>
</dbReference>
<evidence type="ECO:0000256" key="7">
    <source>
        <dbReference type="ARBA" id="ARBA00023004"/>
    </source>
</evidence>
<keyword evidence="3" id="KW-0004">4Fe-4S</keyword>
<dbReference type="PANTHER" id="PTHR30352">
    <property type="entry name" value="PYRUVATE FORMATE-LYASE-ACTIVATING ENZYME"/>
    <property type="match status" value="1"/>
</dbReference>
<dbReference type="SUPFAM" id="SSF102114">
    <property type="entry name" value="Radical SAM enzymes"/>
    <property type="match status" value="1"/>
</dbReference>
<dbReference type="PROSITE" id="PS01087">
    <property type="entry name" value="RADICAL_ACTIVATING"/>
    <property type="match status" value="1"/>
</dbReference>
<dbReference type="PROSITE" id="PS51379">
    <property type="entry name" value="4FE4S_FER_2"/>
    <property type="match status" value="1"/>
</dbReference>
<dbReference type="Proteomes" id="UP000198995">
    <property type="component" value="Unassembled WGS sequence"/>
</dbReference>
<dbReference type="PIRSF" id="PIRSF000371">
    <property type="entry name" value="PFL_act_enz"/>
    <property type="match status" value="1"/>
</dbReference>
<dbReference type="InterPro" id="IPR040074">
    <property type="entry name" value="BssD/PflA/YjjW"/>
</dbReference>
<evidence type="ECO:0000256" key="5">
    <source>
        <dbReference type="ARBA" id="ARBA00022723"/>
    </source>
</evidence>
<proteinExistence type="inferred from homology"/>
<evidence type="ECO:0000256" key="4">
    <source>
        <dbReference type="ARBA" id="ARBA00022691"/>
    </source>
</evidence>
<dbReference type="CDD" id="cd01335">
    <property type="entry name" value="Radical_SAM"/>
    <property type="match status" value="1"/>
</dbReference>
<dbReference type="InterPro" id="IPR012839">
    <property type="entry name" value="Organic_radical_activase"/>
</dbReference>
<feature type="domain" description="Radical SAM core" evidence="11">
    <location>
        <begin position="15"/>
        <end position="296"/>
    </location>
</feature>
<keyword evidence="5" id="KW-0479">Metal-binding</keyword>
<gene>
    <name evidence="12" type="ORF">SAMN04489866_10759</name>
</gene>
<organism evidence="12 13">
    <name type="scientific">Peptococcus niger</name>
    <dbReference type="NCBI Taxonomy" id="2741"/>
    <lineage>
        <taxon>Bacteria</taxon>
        <taxon>Bacillati</taxon>
        <taxon>Bacillota</taxon>
        <taxon>Clostridia</taxon>
        <taxon>Eubacteriales</taxon>
        <taxon>Peptococcaceae</taxon>
        <taxon>Peptococcus</taxon>
    </lineage>
</organism>
<dbReference type="NCBIfam" id="TIGR02494">
    <property type="entry name" value="PFLE_PFLC"/>
    <property type="match status" value="1"/>
</dbReference>
<keyword evidence="4" id="KW-0949">S-adenosyl-L-methionine</keyword>
<dbReference type="PROSITE" id="PS51918">
    <property type="entry name" value="RADICAL_SAM"/>
    <property type="match status" value="1"/>
</dbReference>
<keyword evidence="7" id="KW-0408">Iron</keyword>
<dbReference type="GO" id="GO:0046872">
    <property type="term" value="F:metal ion binding"/>
    <property type="evidence" value="ECO:0007669"/>
    <property type="project" value="UniProtKB-KW"/>
</dbReference>
<name>A0A1G6XQX3_PEPNI</name>
<dbReference type="SFLD" id="SFLDG01066">
    <property type="entry name" value="organic_radical-activating_enz"/>
    <property type="match status" value="1"/>
</dbReference>
<dbReference type="InterPro" id="IPR013785">
    <property type="entry name" value="Aldolase_TIM"/>
</dbReference>
<dbReference type="EMBL" id="FNAF01000007">
    <property type="protein sequence ID" value="SDD80604.1"/>
    <property type="molecule type" value="Genomic_DNA"/>
</dbReference>
<sequence>MHTGTVFNIQHYSVHDGPGIRTIIFLKGCPLHCRWCSNPESHYSGPEVAFNAGKCIGNECKICFSKAPNSFKWDDEQQLPIMLENKSETVLYAAKLCPAKALTIYGKNMTVEEVVHEVEKDQTFYSRSEGGVTFSGGEPLMQADFLKDVLQECKKRSIHSAIETTAYAPWREVQSIFRDLDYIMVDLKHMDEDKHIEWTGVSNKNILENLKNIYAEFPNKPIKVRTPVIPGFNDEPDTLLAISEFVKKELPTAEYELLKYHRFGLNKYAFIGKEYTINRDVELSENRFEEFKNIVR</sequence>
<comment type="catalytic activity">
    <reaction evidence="9">
        <text>glycyl-[protein] + reduced [flavodoxin] + S-adenosyl-L-methionine = glycin-2-yl radical-[protein] + semiquinone [flavodoxin] + 5'-deoxyadenosine + L-methionine + H(+)</text>
        <dbReference type="Rhea" id="RHEA:61976"/>
        <dbReference type="Rhea" id="RHEA-COMP:10622"/>
        <dbReference type="Rhea" id="RHEA-COMP:14480"/>
        <dbReference type="Rhea" id="RHEA-COMP:15993"/>
        <dbReference type="Rhea" id="RHEA-COMP:15994"/>
        <dbReference type="ChEBI" id="CHEBI:15378"/>
        <dbReference type="ChEBI" id="CHEBI:17319"/>
        <dbReference type="ChEBI" id="CHEBI:29947"/>
        <dbReference type="ChEBI" id="CHEBI:32722"/>
        <dbReference type="ChEBI" id="CHEBI:57618"/>
        <dbReference type="ChEBI" id="CHEBI:57844"/>
        <dbReference type="ChEBI" id="CHEBI:59789"/>
        <dbReference type="ChEBI" id="CHEBI:140311"/>
    </reaction>
</comment>